<dbReference type="InterPro" id="IPR029063">
    <property type="entry name" value="SAM-dependent_MTases_sf"/>
</dbReference>
<dbReference type="InterPro" id="IPR013216">
    <property type="entry name" value="Methyltransf_11"/>
</dbReference>
<feature type="domain" description="Methyltransferase type 11" evidence="1">
    <location>
        <begin position="138"/>
        <end position="241"/>
    </location>
</feature>
<dbReference type="GO" id="GO:0008757">
    <property type="term" value="F:S-adenosylmethionine-dependent methyltransferase activity"/>
    <property type="evidence" value="ECO:0007669"/>
    <property type="project" value="InterPro"/>
</dbReference>
<keyword evidence="2" id="KW-0489">Methyltransferase</keyword>
<dbReference type="Gene3D" id="3.40.50.150">
    <property type="entry name" value="Vaccinia Virus protein VP39"/>
    <property type="match status" value="1"/>
</dbReference>
<sequence>MTQKVKITNYYLHTDNAKQALEAIAAGLPLVRLSTDLNLSEQDFAINDQHLVLDADNQLSIDTLKSIVKKTQRIYLCHDGAMTPLEDRSTGYYKLVPTAGAPLLEISGVKMHISKGTDPFTSASAMAQQAVRKGDKVLDCCSGLGYAAIAAHRLGASEVLSIELSPEVMGLRALNPWSNDLGQAGIVQRQGSSYELISTLPAASFDSVIHDPPRFSLAGELYSEEFYREIFRVLRRDGRLFHYTGNPHVVKKGSSFVDGVIHRLKAAGFRHTQKVEHLMGVSAQK</sequence>
<evidence type="ECO:0000313" key="2">
    <source>
        <dbReference type="EMBL" id="QTX10435.1"/>
    </source>
</evidence>
<dbReference type="CDD" id="cd02440">
    <property type="entry name" value="AdoMet_MTases"/>
    <property type="match status" value="1"/>
</dbReference>
<proteinExistence type="predicted"/>
<name>A0A8B0SHR9_9GAMM</name>
<dbReference type="SUPFAM" id="SSF53335">
    <property type="entry name" value="S-adenosyl-L-methionine-dependent methyltransferases"/>
    <property type="match status" value="1"/>
</dbReference>
<keyword evidence="2" id="KW-0808">Transferase</keyword>
<dbReference type="EMBL" id="CP072748">
    <property type="protein sequence ID" value="QTX10435.1"/>
    <property type="molecule type" value="Genomic_DNA"/>
</dbReference>
<evidence type="ECO:0000259" key="1">
    <source>
        <dbReference type="Pfam" id="PF08241"/>
    </source>
</evidence>
<dbReference type="Pfam" id="PF08241">
    <property type="entry name" value="Methyltransf_11"/>
    <property type="match status" value="1"/>
</dbReference>
<protein>
    <submittedName>
        <fullName evidence="2">Methyltransferase domain-containing protein</fullName>
    </submittedName>
</protein>
<dbReference type="GO" id="GO:0032259">
    <property type="term" value="P:methylation"/>
    <property type="evidence" value="ECO:0007669"/>
    <property type="project" value="UniProtKB-KW"/>
</dbReference>
<accession>A0A8B0SHR9</accession>
<gene>
    <name evidence="2" type="ORF">J1836_017945</name>
</gene>
<organism evidence="2">
    <name type="scientific">Thiothrix fructosivorans</name>
    <dbReference type="NCBI Taxonomy" id="111770"/>
    <lineage>
        <taxon>Bacteria</taxon>
        <taxon>Pseudomonadati</taxon>
        <taxon>Pseudomonadota</taxon>
        <taxon>Gammaproteobacteria</taxon>
        <taxon>Thiotrichales</taxon>
        <taxon>Thiotrichaceae</taxon>
        <taxon>Thiothrix</taxon>
    </lineage>
</organism>
<dbReference type="AlphaFoldDB" id="A0A8B0SHR9"/>
<reference evidence="2" key="1">
    <citation type="submission" date="2021-04" db="EMBL/GenBank/DDBJ databases">
        <title>Complete Genome and methylome analysis of Thiothrix fructosivorans ATCC 49748.</title>
        <authorList>
            <person name="Fomenkov A."/>
            <person name="Sun L."/>
            <person name="Vincze T."/>
            <person name="Grabovich M.Y."/>
            <person name="Roberts R.J."/>
        </authorList>
    </citation>
    <scope>NUCLEOTIDE SEQUENCE</scope>
    <source>
        <strain evidence="2">ATCC 49748</strain>
    </source>
</reference>